<dbReference type="RefSeq" id="WP_345237314.1">
    <property type="nucleotide sequence ID" value="NZ_BAABGZ010000071.1"/>
</dbReference>
<feature type="chain" id="PRO_5046457578" description="Sporulation stage II protein D amidase enhancer LytB N-terminal domain-containing protein" evidence="2">
    <location>
        <begin position="26"/>
        <end position="846"/>
    </location>
</feature>
<feature type="compositionally biased region" description="Basic and acidic residues" evidence="1">
    <location>
        <begin position="233"/>
        <end position="252"/>
    </location>
</feature>
<sequence>MKTALHFRNTLLTGGLALASLGAWAQKGSIALRVTDQYTGFAVRHARIELLTPAGQRETLTTRENGKLTLANREGQLSFLISAPGYAPISTQFKAGAVAQLNAEVQLDRLQPLAGEQKARPALAPNQTLIEGYVSDREQGLPLPGVQVRVGKATAVSNAAGYYQLLLTSTGPQQEEFVKEKADITFSRPGYASYQLPAYRLIGESYLFRTSLSPLPAGFDARPGRGSVPTETETSHHGFFDKTGAEPERAQDHQPALTAPAPGSTASRITAVALPTSIRVGTSCSCNSCSNVTVVSLESYVRSGLDNEWISGWGVNSLRAGAIAYRSYGAYHVANPLNSNYDISNTTCRQVWDSQEVPSTRDAAIDTQGEVLVKNGAIAFTEYSSENNNAGCGNGFAGNGTSTSPCISDPLCSGRAKFGHGRGMCQYGSSFWHTNGKTYQWIIDHYYSPTGISLQSPVVADTQAPTTAISGPASATASFTATFTDADNVGVTSRFYQPLEWRSNEWRANRGNGFYNDNFGNSSLHPDYVQGLADWKGTWAETTAGTLRQTDVVATNTAISTFLSQTSGNTYLYQFAAKVNNSSGARRFGLHIMASDVTVRERGNSYLIWFAIDQQKVSIIETINNVLNPRASATISLAGGSFSDYKVVYSTSTGTVQVYQNNKLVTSWTDSTPLTSGANISLRTSEADVEFDDLKVYKSRGTTATITVGNANTNDIRTSGTPGAKIKSLVKDAANNWSTPGNLDVNISILAGAARQAAAEAASVYPNPLTAEDGQLTIRYGLAQATVVTIDLFDSQGTLLRSLVRELPAGTHQTQVPALALARQGLYFVKLSTPGSKSQLLQVLKN</sequence>
<dbReference type="NCBIfam" id="TIGR04183">
    <property type="entry name" value="Por_Secre_tail"/>
    <property type="match status" value="1"/>
</dbReference>
<keyword evidence="5" id="KW-1185">Reference proteome</keyword>
<dbReference type="Pfam" id="PF08486">
    <property type="entry name" value="SpoIID"/>
    <property type="match status" value="1"/>
</dbReference>
<accession>A0ABP8INP0</accession>
<evidence type="ECO:0000256" key="1">
    <source>
        <dbReference type="SAM" id="MobiDB-lite"/>
    </source>
</evidence>
<keyword evidence="2" id="KW-0732">Signal</keyword>
<protein>
    <recommendedName>
        <fullName evidence="3">Sporulation stage II protein D amidase enhancer LytB N-terminal domain-containing protein</fullName>
    </recommendedName>
</protein>
<evidence type="ECO:0000259" key="3">
    <source>
        <dbReference type="Pfam" id="PF08486"/>
    </source>
</evidence>
<dbReference type="Proteomes" id="UP001501153">
    <property type="component" value="Unassembled WGS sequence"/>
</dbReference>
<feature type="signal peptide" evidence="2">
    <location>
        <begin position="1"/>
        <end position="25"/>
    </location>
</feature>
<feature type="domain" description="Sporulation stage II protein D amidase enhancer LytB N-terminal" evidence="3">
    <location>
        <begin position="288"/>
        <end position="373"/>
    </location>
</feature>
<reference evidence="5" key="1">
    <citation type="journal article" date="2019" name="Int. J. Syst. Evol. Microbiol.">
        <title>The Global Catalogue of Microorganisms (GCM) 10K type strain sequencing project: providing services to taxonomists for standard genome sequencing and annotation.</title>
        <authorList>
            <consortium name="The Broad Institute Genomics Platform"/>
            <consortium name="The Broad Institute Genome Sequencing Center for Infectious Disease"/>
            <person name="Wu L."/>
            <person name="Ma J."/>
        </authorList>
    </citation>
    <scope>NUCLEOTIDE SEQUENCE [LARGE SCALE GENOMIC DNA]</scope>
    <source>
        <strain evidence="5">JCM 17923</strain>
    </source>
</reference>
<gene>
    <name evidence="4" type="ORF">GCM10023185_34070</name>
</gene>
<dbReference type="Gene3D" id="2.60.120.560">
    <property type="entry name" value="Exo-inulinase, domain 1"/>
    <property type="match status" value="1"/>
</dbReference>
<dbReference type="InterPro" id="IPR026444">
    <property type="entry name" value="Secre_tail"/>
</dbReference>
<dbReference type="Gene3D" id="2.60.40.1120">
    <property type="entry name" value="Carboxypeptidase-like, regulatory domain"/>
    <property type="match status" value="2"/>
</dbReference>
<comment type="caution">
    <text evidence="4">The sequence shown here is derived from an EMBL/GenBank/DDBJ whole genome shotgun (WGS) entry which is preliminary data.</text>
</comment>
<dbReference type="InterPro" id="IPR008969">
    <property type="entry name" value="CarboxyPept-like_regulatory"/>
</dbReference>
<dbReference type="SUPFAM" id="SSF49464">
    <property type="entry name" value="Carboxypeptidase regulatory domain-like"/>
    <property type="match status" value="2"/>
</dbReference>
<proteinExistence type="predicted"/>
<evidence type="ECO:0000313" key="5">
    <source>
        <dbReference type="Proteomes" id="UP001501153"/>
    </source>
</evidence>
<feature type="region of interest" description="Disordered" evidence="1">
    <location>
        <begin position="219"/>
        <end position="264"/>
    </location>
</feature>
<evidence type="ECO:0000256" key="2">
    <source>
        <dbReference type="SAM" id="SignalP"/>
    </source>
</evidence>
<evidence type="ECO:0000313" key="4">
    <source>
        <dbReference type="EMBL" id="GAA4364477.1"/>
    </source>
</evidence>
<organism evidence="4 5">
    <name type="scientific">Hymenobacter saemangeumensis</name>
    <dbReference type="NCBI Taxonomy" id="1084522"/>
    <lineage>
        <taxon>Bacteria</taxon>
        <taxon>Pseudomonadati</taxon>
        <taxon>Bacteroidota</taxon>
        <taxon>Cytophagia</taxon>
        <taxon>Cytophagales</taxon>
        <taxon>Hymenobacteraceae</taxon>
        <taxon>Hymenobacter</taxon>
    </lineage>
</organism>
<name>A0ABP8INP0_9BACT</name>
<dbReference type="InterPro" id="IPR013693">
    <property type="entry name" value="SpoIID/LytB_N"/>
</dbReference>
<dbReference type="EMBL" id="BAABGZ010000071">
    <property type="protein sequence ID" value="GAA4364477.1"/>
    <property type="molecule type" value="Genomic_DNA"/>
</dbReference>